<reference evidence="4 5" key="1">
    <citation type="submission" date="2023-10" db="EMBL/GenBank/DDBJ databases">
        <title>Psychrosphaera aquimaarina strain SW33 isolated from seawater.</title>
        <authorList>
            <person name="Bayburt H."/>
            <person name="Kim J.M."/>
            <person name="Choi B.J."/>
            <person name="Jeon C.O."/>
        </authorList>
    </citation>
    <scope>NUCLEOTIDE SEQUENCE [LARGE SCALE GENOMIC DNA]</scope>
    <source>
        <strain evidence="4 5">KCTC 52743</strain>
    </source>
</reference>
<keyword evidence="4" id="KW-0413">Isomerase</keyword>
<dbReference type="GO" id="GO:0016034">
    <property type="term" value="F:maleylacetoacetate isomerase activity"/>
    <property type="evidence" value="ECO:0007669"/>
    <property type="project" value="UniProtKB-EC"/>
</dbReference>
<dbReference type="Gene3D" id="3.40.30.10">
    <property type="entry name" value="Glutaredoxin"/>
    <property type="match status" value="1"/>
</dbReference>
<dbReference type="InterPro" id="IPR034330">
    <property type="entry name" value="GST_Zeta_C"/>
</dbReference>
<dbReference type="InterPro" id="IPR034333">
    <property type="entry name" value="GST_Zeta_N"/>
</dbReference>
<sequence length="213" mass="24437">MKLFGYWRSSAAYRVRIALNLKQLSCEHESVHLVKNGGEQHSAEYQSLNPNELVPTLVDDDFSLNQSMAILEYLEQKYPQLPLLPESLEAQMTCRAIALDIACDIHPLNNLRVLQYLTSELQHNDQEKNDWIIHWLQVGFTNLEKILNKTAGVFCFGDKVSWADICLVPQVYNAERFKLDMSPYPKIANIVKHCRSLPEFIKAAPENQHDAVI</sequence>
<name>A0ABU3QVV8_9GAMM</name>
<dbReference type="PANTHER" id="PTHR42673:SF21">
    <property type="entry name" value="GLUTATHIONE S-TRANSFERASE YFCF"/>
    <property type="match status" value="1"/>
</dbReference>
<dbReference type="InterPro" id="IPR036282">
    <property type="entry name" value="Glutathione-S-Trfase_C_sf"/>
</dbReference>
<dbReference type="Proteomes" id="UP001257914">
    <property type="component" value="Unassembled WGS sequence"/>
</dbReference>
<dbReference type="EC" id="5.2.1.2" evidence="4"/>
<keyword evidence="5" id="KW-1185">Reference proteome</keyword>
<feature type="domain" description="GST C-terminal" evidence="3">
    <location>
        <begin position="87"/>
        <end position="213"/>
    </location>
</feature>
<evidence type="ECO:0000259" key="2">
    <source>
        <dbReference type="PROSITE" id="PS50404"/>
    </source>
</evidence>
<dbReference type="Pfam" id="PF14497">
    <property type="entry name" value="GST_C_3"/>
    <property type="match status" value="1"/>
</dbReference>
<dbReference type="CDD" id="cd03042">
    <property type="entry name" value="GST_N_Zeta"/>
    <property type="match status" value="1"/>
</dbReference>
<comment type="similarity">
    <text evidence="1">Belongs to the GST superfamily. Zeta family.</text>
</comment>
<dbReference type="Pfam" id="PF13417">
    <property type="entry name" value="GST_N_3"/>
    <property type="match status" value="1"/>
</dbReference>
<dbReference type="EMBL" id="JAWCUA010000001">
    <property type="protein sequence ID" value="MDU0111553.1"/>
    <property type="molecule type" value="Genomic_DNA"/>
</dbReference>
<dbReference type="SUPFAM" id="SSF52833">
    <property type="entry name" value="Thioredoxin-like"/>
    <property type="match status" value="1"/>
</dbReference>
<dbReference type="CDD" id="cd03191">
    <property type="entry name" value="GST_C_Zeta"/>
    <property type="match status" value="1"/>
</dbReference>
<dbReference type="PROSITE" id="PS50405">
    <property type="entry name" value="GST_CTER"/>
    <property type="match status" value="1"/>
</dbReference>
<dbReference type="SFLD" id="SFLDS00019">
    <property type="entry name" value="Glutathione_Transferase_(cytos"/>
    <property type="match status" value="1"/>
</dbReference>
<comment type="caution">
    <text evidence="4">The sequence shown here is derived from an EMBL/GenBank/DDBJ whole genome shotgun (WGS) entry which is preliminary data.</text>
</comment>
<dbReference type="InterPro" id="IPR040079">
    <property type="entry name" value="Glutathione_S-Trfase"/>
</dbReference>
<dbReference type="NCBIfam" id="TIGR01262">
    <property type="entry name" value="maiA"/>
    <property type="match status" value="1"/>
</dbReference>
<dbReference type="RefSeq" id="WP_315945491.1">
    <property type="nucleotide sequence ID" value="NZ_JAWCUA010000001.1"/>
</dbReference>
<evidence type="ECO:0000256" key="1">
    <source>
        <dbReference type="ARBA" id="ARBA00010007"/>
    </source>
</evidence>
<gene>
    <name evidence="4" type="primary">maiA</name>
    <name evidence="4" type="ORF">RT723_00685</name>
</gene>
<organism evidence="4 5">
    <name type="scientific">Psychrosphaera aquimarina</name>
    <dbReference type="NCBI Taxonomy" id="2044854"/>
    <lineage>
        <taxon>Bacteria</taxon>
        <taxon>Pseudomonadati</taxon>
        <taxon>Pseudomonadota</taxon>
        <taxon>Gammaproteobacteria</taxon>
        <taxon>Alteromonadales</taxon>
        <taxon>Pseudoalteromonadaceae</taxon>
        <taxon>Psychrosphaera</taxon>
    </lineage>
</organism>
<dbReference type="InterPro" id="IPR004045">
    <property type="entry name" value="Glutathione_S-Trfase_N"/>
</dbReference>
<proteinExistence type="inferred from homology"/>
<evidence type="ECO:0000313" key="5">
    <source>
        <dbReference type="Proteomes" id="UP001257914"/>
    </source>
</evidence>
<feature type="domain" description="GST N-terminal" evidence="2">
    <location>
        <begin position="1"/>
        <end position="82"/>
    </location>
</feature>
<dbReference type="PROSITE" id="PS50404">
    <property type="entry name" value="GST_NTER"/>
    <property type="match status" value="1"/>
</dbReference>
<dbReference type="SFLD" id="SFLDG00358">
    <property type="entry name" value="Main_(cytGST)"/>
    <property type="match status" value="1"/>
</dbReference>
<evidence type="ECO:0000313" key="4">
    <source>
        <dbReference type="EMBL" id="MDU0111553.1"/>
    </source>
</evidence>
<evidence type="ECO:0000259" key="3">
    <source>
        <dbReference type="PROSITE" id="PS50405"/>
    </source>
</evidence>
<accession>A0ABU3QVV8</accession>
<dbReference type="InterPro" id="IPR010987">
    <property type="entry name" value="Glutathione-S-Trfase_C-like"/>
</dbReference>
<dbReference type="InterPro" id="IPR005955">
    <property type="entry name" value="GST_Zeta"/>
</dbReference>
<dbReference type="SUPFAM" id="SSF47616">
    <property type="entry name" value="GST C-terminal domain-like"/>
    <property type="match status" value="1"/>
</dbReference>
<dbReference type="InterPro" id="IPR036249">
    <property type="entry name" value="Thioredoxin-like_sf"/>
</dbReference>
<protein>
    <submittedName>
        <fullName evidence="4">Maleylacetoacetate isomerase</fullName>
        <ecNumber evidence="4">5.2.1.2</ecNumber>
    </submittedName>
</protein>
<dbReference type="InterPro" id="IPR004046">
    <property type="entry name" value="GST_C"/>
</dbReference>
<dbReference type="PANTHER" id="PTHR42673">
    <property type="entry name" value="MALEYLACETOACETATE ISOMERASE"/>
    <property type="match status" value="1"/>
</dbReference>
<dbReference type="Gene3D" id="1.20.1050.10">
    <property type="match status" value="1"/>
</dbReference>